<dbReference type="InterPro" id="IPR036886">
    <property type="entry name" value="Villin_headpiece_dom_sf"/>
</dbReference>
<dbReference type="SUPFAM" id="SSF47050">
    <property type="entry name" value="VHP, Villin headpiece domain"/>
    <property type="match status" value="1"/>
</dbReference>
<evidence type="ECO:0000313" key="4">
    <source>
        <dbReference type="Proteomes" id="UP000321570"/>
    </source>
</evidence>
<proteinExistence type="predicted"/>
<feature type="domain" description="HP" evidence="2">
    <location>
        <begin position="479"/>
        <end position="544"/>
    </location>
</feature>
<dbReference type="InterPro" id="IPR051618">
    <property type="entry name" value="Actin-binding_LIM"/>
</dbReference>
<dbReference type="Proteomes" id="UP000321570">
    <property type="component" value="Unassembled WGS sequence"/>
</dbReference>
<keyword evidence="4" id="KW-1185">Reference proteome</keyword>
<dbReference type="InterPro" id="IPR003128">
    <property type="entry name" value="Villin_headpiece"/>
</dbReference>
<gene>
    <name evidence="3" type="ORF">WMSIL1_LOCUS14052</name>
</gene>
<dbReference type="PROSITE" id="PS51089">
    <property type="entry name" value="HP"/>
    <property type="match status" value="1"/>
</dbReference>
<feature type="non-terminal residue" evidence="3">
    <location>
        <position position="1"/>
    </location>
</feature>
<dbReference type="EMBL" id="CABIJS010000703">
    <property type="protein sequence ID" value="VUZ56413.1"/>
    <property type="molecule type" value="Genomic_DNA"/>
</dbReference>
<dbReference type="GO" id="GO:0007010">
    <property type="term" value="P:cytoskeleton organization"/>
    <property type="evidence" value="ECO:0007669"/>
    <property type="project" value="InterPro"/>
</dbReference>
<feature type="compositionally biased region" description="Polar residues" evidence="1">
    <location>
        <begin position="362"/>
        <end position="375"/>
    </location>
</feature>
<evidence type="ECO:0000256" key="1">
    <source>
        <dbReference type="SAM" id="MobiDB-lite"/>
    </source>
</evidence>
<dbReference type="Gene3D" id="1.10.950.10">
    <property type="entry name" value="Villin headpiece domain"/>
    <property type="match status" value="1"/>
</dbReference>
<protein>
    <recommendedName>
        <fullName evidence="2">HP domain-containing protein</fullName>
    </recommendedName>
</protein>
<dbReference type="GO" id="GO:0030032">
    <property type="term" value="P:lamellipodium assembly"/>
    <property type="evidence" value="ECO:0007669"/>
    <property type="project" value="TreeGrafter"/>
</dbReference>
<dbReference type="PANTHER" id="PTHR24213:SF9">
    <property type="entry name" value="UNCOORDINATED 115A, ISOFORM B-RELATED"/>
    <property type="match status" value="1"/>
</dbReference>
<reference evidence="3 4" key="1">
    <citation type="submission" date="2019-07" db="EMBL/GenBank/DDBJ databases">
        <authorList>
            <person name="Jastrzebski P J."/>
            <person name="Paukszto L."/>
            <person name="Jastrzebski P J."/>
        </authorList>
    </citation>
    <scope>NUCLEOTIDE SEQUENCE [LARGE SCALE GENOMIC DNA]</scope>
    <source>
        <strain evidence="3 4">WMS-il1</strain>
    </source>
</reference>
<feature type="region of interest" description="Disordered" evidence="1">
    <location>
        <begin position="362"/>
        <end position="451"/>
    </location>
</feature>
<dbReference type="Pfam" id="PF02209">
    <property type="entry name" value="VHP"/>
    <property type="match status" value="1"/>
</dbReference>
<accession>A0A564ZBI7</accession>
<dbReference type="GO" id="GO:0015629">
    <property type="term" value="C:actin cytoskeleton"/>
    <property type="evidence" value="ECO:0007669"/>
    <property type="project" value="TreeGrafter"/>
</dbReference>
<feature type="compositionally biased region" description="Polar residues" evidence="1">
    <location>
        <begin position="383"/>
        <end position="396"/>
    </location>
</feature>
<organism evidence="3 4">
    <name type="scientific">Hymenolepis diminuta</name>
    <name type="common">Rat tapeworm</name>
    <dbReference type="NCBI Taxonomy" id="6216"/>
    <lineage>
        <taxon>Eukaryota</taxon>
        <taxon>Metazoa</taxon>
        <taxon>Spiralia</taxon>
        <taxon>Lophotrochozoa</taxon>
        <taxon>Platyhelminthes</taxon>
        <taxon>Cestoda</taxon>
        <taxon>Eucestoda</taxon>
        <taxon>Cyclophyllidea</taxon>
        <taxon>Hymenolepididae</taxon>
        <taxon>Hymenolepis</taxon>
    </lineage>
</organism>
<evidence type="ECO:0000313" key="3">
    <source>
        <dbReference type="EMBL" id="VUZ56413.1"/>
    </source>
</evidence>
<evidence type="ECO:0000259" key="2">
    <source>
        <dbReference type="PROSITE" id="PS51089"/>
    </source>
</evidence>
<dbReference type="SMART" id="SM00153">
    <property type="entry name" value="VHP"/>
    <property type="match status" value="1"/>
</dbReference>
<dbReference type="GO" id="GO:0051015">
    <property type="term" value="F:actin filament binding"/>
    <property type="evidence" value="ECO:0007669"/>
    <property type="project" value="TreeGrafter"/>
</dbReference>
<feature type="region of interest" description="Disordered" evidence="1">
    <location>
        <begin position="154"/>
        <end position="173"/>
    </location>
</feature>
<name>A0A564ZBI7_HYMDI</name>
<sequence length="544" mass="59774">DVSYPFFQPPKASATLPTESSVKEQFSHSNFTNSRTLGPQHIQSLHGSSRHALSEYGRFYNLSYASIAEQPGRRSTDLYRRNALHTPATSNSASHLQHFHIPQGNRFPLEPARIIPAGLSRNSRSLNTGLRDALMAQYSSASANTFAGRLASPISNGGGGGPNSSRHSTLVVESEAASLEARRLASFPSGQPPDASSVPAIERYDWPAPASTAVMTAELRVLNARRRVRERRQRLREQGVLAVSSDESVEDLSIDTSIGSHNELDGVAGGIGRAIMIEEERARRRKAQTLHQLFDPVSASRSPNAKVKPPYKMRYTTHNFASPSRESQRNSVSPHRLGYSLELVNLGNRTWTATDFSYSSAYNRSQDSAPRNSTGLRPGYTAGQLSLGSSKTSSIPASHCFSSPRLDAPHNGHAADEKTNGHDPVQSSLSPIRTNGVLHDEGTANSSRDFDTSLLGSAPSYPSVVFSTPLPVPVKHIEENPIKEIPYKDLLASLGRPPKGVDRTRLEIYLSDAEFQKVFKLSRVAFYRLPEWKRNDLKRRVDLF</sequence>
<dbReference type="AlphaFoldDB" id="A0A564ZBI7"/>
<feature type="compositionally biased region" description="Basic and acidic residues" evidence="1">
    <location>
        <begin position="407"/>
        <end position="421"/>
    </location>
</feature>
<dbReference type="PANTHER" id="PTHR24213">
    <property type="entry name" value="ACTIN-BINDING LIM PROTEIN"/>
    <property type="match status" value="1"/>
</dbReference>